<feature type="compositionally biased region" description="Polar residues" evidence="2">
    <location>
        <begin position="189"/>
        <end position="224"/>
    </location>
</feature>
<feature type="transmembrane region" description="Helical" evidence="3">
    <location>
        <begin position="49"/>
        <end position="66"/>
    </location>
</feature>
<feature type="coiled-coil region" evidence="1">
    <location>
        <begin position="328"/>
        <end position="401"/>
    </location>
</feature>
<keyword evidence="3" id="KW-0812">Transmembrane</keyword>
<dbReference type="AlphaFoldDB" id="A0A5N6Y073"/>
<organism evidence="4">
    <name type="scientific">Aspergillus arachidicola</name>
    <dbReference type="NCBI Taxonomy" id="656916"/>
    <lineage>
        <taxon>Eukaryota</taxon>
        <taxon>Fungi</taxon>
        <taxon>Dikarya</taxon>
        <taxon>Ascomycota</taxon>
        <taxon>Pezizomycotina</taxon>
        <taxon>Eurotiomycetes</taxon>
        <taxon>Eurotiomycetidae</taxon>
        <taxon>Eurotiales</taxon>
        <taxon>Aspergillaceae</taxon>
        <taxon>Aspergillus</taxon>
        <taxon>Aspergillus subgen. Circumdati</taxon>
    </lineage>
</organism>
<keyword evidence="1" id="KW-0175">Coiled coil</keyword>
<accession>A0A5N6Y073</accession>
<feature type="compositionally biased region" description="Polar residues" evidence="2">
    <location>
        <begin position="418"/>
        <end position="427"/>
    </location>
</feature>
<dbReference type="Proteomes" id="UP000325558">
    <property type="component" value="Unassembled WGS sequence"/>
</dbReference>
<dbReference type="OrthoDB" id="4492216at2759"/>
<feature type="compositionally biased region" description="Polar residues" evidence="2">
    <location>
        <begin position="102"/>
        <end position="118"/>
    </location>
</feature>
<feature type="compositionally biased region" description="Basic and acidic residues" evidence="2">
    <location>
        <begin position="124"/>
        <end position="146"/>
    </location>
</feature>
<evidence type="ECO:0000256" key="2">
    <source>
        <dbReference type="SAM" id="MobiDB-lite"/>
    </source>
</evidence>
<evidence type="ECO:0000256" key="1">
    <source>
        <dbReference type="SAM" id="Coils"/>
    </source>
</evidence>
<name>A0A5N6Y073_9EURO</name>
<keyword evidence="3" id="KW-1133">Transmembrane helix</keyword>
<reference evidence="4" key="1">
    <citation type="submission" date="2019-04" db="EMBL/GenBank/DDBJ databases">
        <title>Friends and foes A comparative genomics study of 23 Aspergillus species from section Flavi.</title>
        <authorList>
            <consortium name="DOE Joint Genome Institute"/>
            <person name="Kjaerbolling I."/>
            <person name="Vesth T."/>
            <person name="Frisvad J.C."/>
            <person name="Nybo J.L."/>
            <person name="Theobald S."/>
            <person name="Kildgaard S."/>
            <person name="Isbrandt T."/>
            <person name="Kuo A."/>
            <person name="Sato A."/>
            <person name="Lyhne E.K."/>
            <person name="Kogle M.E."/>
            <person name="Wiebenga A."/>
            <person name="Kun R.S."/>
            <person name="Lubbers R.J."/>
            <person name="Makela M.R."/>
            <person name="Barry K."/>
            <person name="Chovatia M."/>
            <person name="Clum A."/>
            <person name="Daum C."/>
            <person name="Haridas S."/>
            <person name="He G."/>
            <person name="LaButti K."/>
            <person name="Lipzen A."/>
            <person name="Mondo S."/>
            <person name="Riley R."/>
            <person name="Salamov A."/>
            <person name="Simmons B.A."/>
            <person name="Magnuson J.K."/>
            <person name="Henrissat B."/>
            <person name="Mortensen U.H."/>
            <person name="Larsen T.O."/>
            <person name="Devries R.P."/>
            <person name="Grigoriev I.V."/>
            <person name="Machida M."/>
            <person name="Baker S.E."/>
            <person name="Andersen M.R."/>
        </authorList>
    </citation>
    <scope>NUCLEOTIDE SEQUENCE</scope>
    <source>
        <strain evidence="4">CBS 117612</strain>
    </source>
</reference>
<evidence type="ECO:0000256" key="3">
    <source>
        <dbReference type="SAM" id="Phobius"/>
    </source>
</evidence>
<evidence type="ECO:0008006" key="5">
    <source>
        <dbReference type="Google" id="ProtNLM"/>
    </source>
</evidence>
<evidence type="ECO:0000313" key="4">
    <source>
        <dbReference type="EMBL" id="KAE8338834.1"/>
    </source>
</evidence>
<keyword evidence="3" id="KW-0472">Membrane</keyword>
<feature type="compositionally biased region" description="Polar residues" evidence="2">
    <location>
        <begin position="234"/>
        <end position="247"/>
    </location>
</feature>
<protein>
    <recommendedName>
        <fullName evidence="5">Myb-like domain-containing protein</fullName>
    </recommendedName>
</protein>
<feature type="region of interest" description="Disordered" evidence="2">
    <location>
        <begin position="405"/>
        <end position="427"/>
    </location>
</feature>
<dbReference type="EMBL" id="ML737163">
    <property type="protein sequence ID" value="KAE8338834.1"/>
    <property type="molecule type" value="Genomic_DNA"/>
</dbReference>
<feature type="region of interest" description="Disordered" evidence="2">
    <location>
        <begin position="102"/>
        <end position="268"/>
    </location>
</feature>
<proteinExistence type="predicted"/>
<sequence length="427" mass="48145">MQTKTKRKRLSRGGRWTEEERLQLVRLRDRNKHLAWDQFQKIYFPRRSYMALTKAYSVCCFFPFFFPRSSYYFVEIYPLLTSLCSSLVDVFVGLCGLKRDNAMTNNTSNETTLPSKTNRPNKRPNTDERSVNERANKQARTAERDSTYVPEEDPESSDNGDIHEDGSLSPMHGRTRSSVNSLAKIRAQTVATQPISQNSRNTTSLQTSASDKTASKSPSQAKQTRGTERVLGSVHNNKPVSTTTAMQGISLPKANPGNSPSKASLPERASAQIESLSFDTTHDLFSSLAKTIVDYRNAYELMSKFPERQGDELNIWSLLGLVSNAFSYQSAQLLIEKQTRELQELRSENDTHKKGRESLEAELAKLDQQIKSSQSQGCKECRRLQERIAALEKKVNHYQHIGRQFFSDSEERQPPLGSPTSAAAISG</sequence>
<gene>
    <name evidence="4" type="ORF">BDV24DRAFT_137413</name>
</gene>